<dbReference type="InterPro" id="IPR018247">
    <property type="entry name" value="EF_Hand_1_Ca_BS"/>
</dbReference>
<dbReference type="GO" id="GO:0005509">
    <property type="term" value="F:calcium ion binding"/>
    <property type="evidence" value="ECO:0007669"/>
    <property type="project" value="InterPro"/>
</dbReference>
<dbReference type="EMBL" id="JAIZAY010000022">
    <property type="protein sequence ID" value="KAJ8020749.1"/>
    <property type="molecule type" value="Genomic_DNA"/>
</dbReference>
<reference evidence="3" key="1">
    <citation type="submission" date="2021-10" db="EMBL/GenBank/DDBJ databases">
        <title>Tropical sea cucumber genome reveals ecological adaptation and Cuvierian tubules defense mechanism.</title>
        <authorList>
            <person name="Chen T."/>
        </authorList>
    </citation>
    <scope>NUCLEOTIDE SEQUENCE</scope>
    <source>
        <strain evidence="3">Nanhai2018</strain>
        <tissue evidence="3">Muscle</tissue>
    </source>
</reference>
<feature type="domain" description="EF-hand" evidence="2">
    <location>
        <begin position="20"/>
        <end position="55"/>
    </location>
</feature>
<gene>
    <name evidence="3" type="ORF">HOLleu_40427</name>
</gene>
<evidence type="ECO:0000256" key="1">
    <source>
        <dbReference type="ARBA" id="ARBA00022837"/>
    </source>
</evidence>
<comment type="caution">
    <text evidence="3">The sequence shown here is derived from an EMBL/GenBank/DDBJ whole genome shotgun (WGS) entry which is preliminary data.</text>
</comment>
<keyword evidence="1" id="KW-0106">Calcium</keyword>
<dbReference type="SUPFAM" id="SSF47473">
    <property type="entry name" value="EF-hand"/>
    <property type="match status" value="1"/>
</dbReference>
<accession>A0A9Q1BD62</accession>
<dbReference type="PROSITE" id="PS50222">
    <property type="entry name" value="EF_HAND_2"/>
    <property type="match status" value="1"/>
</dbReference>
<dbReference type="InterPro" id="IPR002048">
    <property type="entry name" value="EF_hand_dom"/>
</dbReference>
<dbReference type="Gene3D" id="1.10.238.10">
    <property type="entry name" value="EF-hand"/>
    <property type="match status" value="1"/>
</dbReference>
<proteinExistence type="predicted"/>
<sequence>MVGESEFGLLLRPRNTKEASKNTHAEEIFRKIDTNSDNMVDAAEWVDYSKDATSIWDFVELLGYTDINDDEVISLDELLSVQIVKFDQSTEKKDDAGDTSS</sequence>
<protein>
    <recommendedName>
        <fullName evidence="2">EF-hand domain-containing protein</fullName>
    </recommendedName>
</protein>
<keyword evidence="4" id="KW-1185">Reference proteome</keyword>
<organism evidence="3 4">
    <name type="scientific">Holothuria leucospilota</name>
    <name type="common">Black long sea cucumber</name>
    <name type="synonym">Mertensiothuria leucospilota</name>
    <dbReference type="NCBI Taxonomy" id="206669"/>
    <lineage>
        <taxon>Eukaryota</taxon>
        <taxon>Metazoa</taxon>
        <taxon>Echinodermata</taxon>
        <taxon>Eleutherozoa</taxon>
        <taxon>Echinozoa</taxon>
        <taxon>Holothuroidea</taxon>
        <taxon>Aspidochirotacea</taxon>
        <taxon>Aspidochirotida</taxon>
        <taxon>Holothuriidae</taxon>
        <taxon>Holothuria</taxon>
    </lineage>
</organism>
<dbReference type="AlphaFoldDB" id="A0A9Q1BD62"/>
<evidence type="ECO:0000313" key="3">
    <source>
        <dbReference type="EMBL" id="KAJ8020749.1"/>
    </source>
</evidence>
<evidence type="ECO:0000313" key="4">
    <source>
        <dbReference type="Proteomes" id="UP001152320"/>
    </source>
</evidence>
<dbReference type="PROSITE" id="PS00018">
    <property type="entry name" value="EF_HAND_1"/>
    <property type="match status" value="1"/>
</dbReference>
<dbReference type="Proteomes" id="UP001152320">
    <property type="component" value="Chromosome 22"/>
</dbReference>
<dbReference type="InterPro" id="IPR011992">
    <property type="entry name" value="EF-hand-dom_pair"/>
</dbReference>
<name>A0A9Q1BD62_HOLLE</name>
<evidence type="ECO:0000259" key="2">
    <source>
        <dbReference type="PROSITE" id="PS50222"/>
    </source>
</evidence>